<dbReference type="HAMAP" id="MF_00296">
    <property type="entry name" value="MetX_acyltransf"/>
    <property type="match status" value="1"/>
</dbReference>
<keyword evidence="5" id="KW-1185">Reference proteome</keyword>
<dbReference type="AlphaFoldDB" id="A0AAD9UIL6"/>
<dbReference type="NCBIfam" id="TIGR01392">
    <property type="entry name" value="homoserO_Ac_trn"/>
    <property type="match status" value="1"/>
</dbReference>
<dbReference type="InterPro" id="IPR000073">
    <property type="entry name" value="AB_hydrolase_1"/>
</dbReference>
<dbReference type="GO" id="GO:0006535">
    <property type="term" value="P:cysteine biosynthetic process from serine"/>
    <property type="evidence" value="ECO:0007669"/>
    <property type="project" value="TreeGrafter"/>
</dbReference>
<gene>
    <name evidence="4" type="ORF">NP493_73g03004</name>
</gene>
<dbReference type="GO" id="GO:0004414">
    <property type="term" value="F:homoserine O-acetyltransferase activity"/>
    <property type="evidence" value="ECO:0007669"/>
    <property type="project" value="TreeGrafter"/>
</dbReference>
<evidence type="ECO:0000256" key="1">
    <source>
        <dbReference type="ARBA" id="ARBA00006886"/>
    </source>
</evidence>
<dbReference type="GO" id="GO:0005739">
    <property type="term" value="C:mitochondrion"/>
    <property type="evidence" value="ECO:0007669"/>
    <property type="project" value="TreeGrafter"/>
</dbReference>
<comment type="similarity">
    <text evidence="1">Belongs to the AB hydrolase superfamily. MetX family.</text>
</comment>
<feature type="active site" description="Nucleophile" evidence="2">
    <location>
        <position position="143"/>
    </location>
</feature>
<feature type="domain" description="AB hydrolase-1" evidence="3">
    <location>
        <begin position="53"/>
        <end position="316"/>
    </location>
</feature>
<sequence>MGVSVFRSEEPLQLKYGGVLPELEVAYETWGELNEERDNAVIISAGLSAASHAKSHPGNKQAGWWEKFVGPGCAVDTDKYFVICTNNLGGCHGSTGPSSINPMTGMPYGSSFPMISIEDMVRAHFLLLDHLGIDKVYCTVGSSLGGMLSLTAAVLFPERVSRVVSISAAVSSHPTSIAMRYLQRRAIMTDPNWNNGHYYNSTYPKNGMKLAREIATLTYRSGPEWEQRFNRKRIQTNEQIPSINPTFLIESYLDYQGEAGCMKLDPNSLIYVSKAMDLFDLGESFGSLRGALQNVVCPVMVIGVQTDLLFPVWQQREMATVLQEAGNNAVTYYELNSIYGHDTFLLDLNGVGAGIKGFLETELVEKGRARKQKDH</sequence>
<comment type="caution">
    <text evidence="4">The sequence shown here is derived from an EMBL/GenBank/DDBJ whole genome shotgun (WGS) entry which is preliminary data.</text>
</comment>
<dbReference type="GO" id="GO:0009092">
    <property type="term" value="P:homoserine metabolic process"/>
    <property type="evidence" value="ECO:0007669"/>
    <property type="project" value="TreeGrafter"/>
</dbReference>
<dbReference type="Proteomes" id="UP001209878">
    <property type="component" value="Unassembled WGS sequence"/>
</dbReference>
<dbReference type="PANTHER" id="PTHR32268">
    <property type="entry name" value="HOMOSERINE O-ACETYLTRANSFERASE"/>
    <property type="match status" value="1"/>
</dbReference>
<evidence type="ECO:0000259" key="3">
    <source>
        <dbReference type="Pfam" id="PF00561"/>
    </source>
</evidence>
<feature type="active site" evidence="2">
    <location>
        <position position="341"/>
    </location>
</feature>
<dbReference type="InterPro" id="IPR008220">
    <property type="entry name" value="HAT_MetX-like"/>
</dbReference>
<dbReference type="NCBIfam" id="NF001209">
    <property type="entry name" value="PRK00175.1"/>
    <property type="match status" value="1"/>
</dbReference>
<dbReference type="InterPro" id="IPR029058">
    <property type="entry name" value="AB_hydrolase_fold"/>
</dbReference>
<organism evidence="4 5">
    <name type="scientific">Ridgeia piscesae</name>
    <name type="common">Tubeworm</name>
    <dbReference type="NCBI Taxonomy" id="27915"/>
    <lineage>
        <taxon>Eukaryota</taxon>
        <taxon>Metazoa</taxon>
        <taxon>Spiralia</taxon>
        <taxon>Lophotrochozoa</taxon>
        <taxon>Annelida</taxon>
        <taxon>Polychaeta</taxon>
        <taxon>Sedentaria</taxon>
        <taxon>Canalipalpata</taxon>
        <taxon>Sabellida</taxon>
        <taxon>Siboglinidae</taxon>
        <taxon>Ridgeia</taxon>
    </lineage>
</organism>
<name>A0AAD9UIL6_RIDPI</name>
<dbReference type="PIRSF" id="PIRSF000443">
    <property type="entry name" value="Homoser_Ac_trans"/>
    <property type="match status" value="1"/>
</dbReference>
<dbReference type="SUPFAM" id="SSF53474">
    <property type="entry name" value="alpha/beta-Hydrolases"/>
    <property type="match status" value="1"/>
</dbReference>
<proteinExistence type="inferred from homology"/>
<dbReference type="PANTHER" id="PTHR32268:SF16">
    <property type="entry name" value="SERINE O-SUCCINYLTRANSFERASE"/>
    <property type="match status" value="1"/>
</dbReference>
<accession>A0AAD9UIL6</accession>
<evidence type="ECO:0000313" key="4">
    <source>
        <dbReference type="EMBL" id="KAK2190705.1"/>
    </source>
</evidence>
<dbReference type="Gene3D" id="3.40.50.1820">
    <property type="entry name" value="alpha/beta hydrolase"/>
    <property type="match status" value="1"/>
</dbReference>
<evidence type="ECO:0000256" key="2">
    <source>
        <dbReference type="PIRSR" id="PIRSR000443-1"/>
    </source>
</evidence>
<dbReference type="Pfam" id="PF00561">
    <property type="entry name" value="Abhydrolase_1"/>
    <property type="match status" value="1"/>
</dbReference>
<evidence type="ECO:0000313" key="5">
    <source>
        <dbReference type="Proteomes" id="UP001209878"/>
    </source>
</evidence>
<reference evidence="4" key="1">
    <citation type="journal article" date="2023" name="Mol. Biol. Evol.">
        <title>Third-Generation Sequencing Reveals the Adaptive Role of the Epigenome in Three Deep-Sea Polychaetes.</title>
        <authorList>
            <person name="Perez M."/>
            <person name="Aroh O."/>
            <person name="Sun Y."/>
            <person name="Lan Y."/>
            <person name="Juniper S.K."/>
            <person name="Young C.R."/>
            <person name="Angers B."/>
            <person name="Qian P.Y."/>
        </authorList>
    </citation>
    <scope>NUCLEOTIDE SEQUENCE</scope>
    <source>
        <strain evidence="4">R07B-5</strain>
    </source>
</reference>
<dbReference type="EMBL" id="JAODUO010000071">
    <property type="protein sequence ID" value="KAK2190705.1"/>
    <property type="molecule type" value="Genomic_DNA"/>
</dbReference>
<dbReference type="GO" id="GO:0009001">
    <property type="term" value="F:serine O-acetyltransferase activity"/>
    <property type="evidence" value="ECO:0007669"/>
    <property type="project" value="TreeGrafter"/>
</dbReference>
<dbReference type="GO" id="GO:0009086">
    <property type="term" value="P:methionine biosynthetic process"/>
    <property type="evidence" value="ECO:0007669"/>
    <property type="project" value="TreeGrafter"/>
</dbReference>
<feature type="active site" evidence="2">
    <location>
        <position position="307"/>
    </location>
</feature>
<protein>
    <recommendedName>
        <fullName evidence="3">AB hydrolase-1 domain-containing protein</fullName>
    </recommendedName>
</protein>